<dbReference type="GeneID" id="81468361"/>
<organism evidence="1 2">
    <name type="scientific">Penicillium concentricum</name>
    <dbReference type="NCBI Taxonomy" id="293559"/>
    <lineage>
        <taxon>Eukaryota</taxon>
        <taxon>Fungi</taxon>
        <taxon>Dikarya</taxon>
        <taxon>Ascomycota</taxon>
        <taxon>Pezizomycotina</taxon>
        <taxon>Eurotiomycetes</taxon>
        <taxon>Eurotiomycetidae</taxon>
        <taxon>Eurotiales</taxon>
        <taxon>Aspergillaceae</taxon>
        <taxon>Penicillium</taxon>
    </lineage>
</organism>
<dbReference type="EMBL" id="JAPZBT010000006">
    <property type="protein sequence ID" value="KAJ5356846.1"/>
    <property type="molecule type" value="Genomic_DNA"/>
</dbReference>
<reference evidence="1" key="1">
    <citation type="submission" date="2022-12" db="EMBL/GenBank/DDBJ databases">
        <authorList>
            <person name="Petersen C."/>
        </authorList>
    </citation>
    <scope>NUCLEOTIDE SEQUENCE</scope>
    <source>
        <strain evidence="1">IBT 3081</strain>
    </source>
</reference>
<keyword evidence="2" id="KW-1185">Reference proteome</keyword>
<evidence type="ECO:0000313" key="1">
    <source>
        <dbReference type="EMBL" id="KAJ5356846.1"/>
    </source>
</evidence>
<dbReference type="AlphaFoldDB" id="A0A9W9UW18"/>
<sequence>MGVPDGMTRIYDAADEPRAAFADWIEAAGVFGAVLPGAELRIRLLIKGRVVGARVDDFGQFGRV</sequence>
<name>A0A9W9UW18_9EURO</name>
<evidence type="ECO:0000313" key="2">
    <source>
        <dbReference type="Proteomes" id="UP001147752"/>
    </source>
</evidence>
<comment type="caution">
    <text evidence="1">The sequence shown here is derived from an EMBL/GenBank/DDBJ whole genome shotgun (WGS) entry which is preliminary data.</text>
</comment>
<dbReference type="Proteomes" id="UP001147752">
    <property type="component" value="Unassembled WGS sequence"/>
</dbReference>
<gene>
    <name evidence="1" type="ORF">N7517_011455</name>
</gene>
<reference evidence="1" key="2">
    <citation type="journal article" date="2023" name="IMA Fungus">
        <title>Comparative genomic study of the Penicillium genus elucidates a diverse pangenome and 15 lateral gene transfer events.</title>
        <authorList>
            <person name="Petersen C."/>
            <person name="Sorensen T."/>
            <person name="Nielsen M.R."/>
            <person name="Sondergaard T.E."/>
            <person name="Sorensen J.L."/>
            <person name="Fitzpatrick D.A."/>
            <person name="Frisvad J.C."/>
            <person name="Nielsen K.L."/>
        </authorList>
    </citation>
    <scope>NUCLEOTIDE SEQUENCE</scope>
    <source>
        <strain evidence="1">IBT 3081</strain>
    </source>
</reference>
<protein>
    <submittedName>
        <fullName evidence="1">Uncharacterized protein</fullName>
    </submittedName>
</protein>
<dbReference type="OrthoDB" id="10448887at2759"/>
<proteinExistence type="predicted"/>
<dbReference type="RefSeq" id="XP_056574993.1">
    <property type="nucleotide sequence ID" value="XM_056729178.1"/>
</dbReference>
<accession>A0A9W9UW18</accession>